<accession>A0ACC2EVF8</accession>
<proteinExistence type="predicted"/>
<evidence type="ECO:0000313" key="1">
    <source>
        <dbReference type="EMBL" id="KAJ7570474.1"/>
    </source>
</evidence>
<gene>
    <name evidence="1" type="ORF">O6H91_01G121500</name>
</gene>
<protein>
    <submittedName>
        <fullName evidence="1">Uncharacterized protein</fullName>
    </submittedName>
</protein>
<keyword evidence="2" id="KW-1185">Reference proteome</keyword>
<reference evidence="2" key="1">
    <citation type="journal article" date="2024" name="Proc. Natl. Acad. Sci. U.S.A.">
        <title>Extraordinary preservation of gene collinearity over three hundred million years revealed in homosporous lycophytes.</title>
        <authorList>
            <person name="Li C."/>
            <person name="Wickell D."/>
            <person name="Kuo L.Y."/>
            <person name="Chen X."/>
            <person name="Nie B."/>
            <person name="Liao X."/>
            <person name="Peng D."/>
            <person name="Ji J."/>
            <person name="Jenkins J."/>
            <person name="Williams M."/>
            <person name="Shu S."/>
            <person name="Plott C."/>
            <person name="Barry K."/>
            <person name="Rajasekar S."/>
            <person name="Grimwood J."/>
            <person name="Han X."/>
            <person name="Sun S."/>
            <person name="Hou Z."/>
            <person name="He W."/>
            <person name="Dai G."/>
            <person name="Sun C."/>
            <person name="Schmutz J."/>
            <person name="Leebens-Mack J.H."/>
            <person name="Li F.W."/>
            <person name="Wang L."/>
        </authorList>
    </citation>
    <scope>NUCLEOTIDE SEQUENCE [LARGE SCALE GENOMIC DNA]</scope>
    <source>
        <strain evidence="2">cv. PW_Plant_1</strain>
    </source>
</reference>
<evidence type="ECO:0000313" key="2">
    <source>
        <dbReference type="Proteomes" id="UP001162992"/>
    </source>
</evidence>
<comment type="caution">
    <text evidence="1">The sequence shown here is derived from an EMBL/GenBank/DDBJ whole genome shotgun (WGS) entry which is preliminary data.</text>
</comment>
<organism evidence="1 2">
    <name type="scientific">Diphasiastrum complanatum</name>
    <name type="common">Issler's clubmoss</name>
    <name type="synonym">Lycopodium complanatum</name>
    <dbReference type="NCBI Taxonomy" id="34168"/>
    <lineage>
        <taxon>Eukaryota</taxon>
        <taxon>Viridiplantae</taxon>
        <taxon>Streptophyta</taxon>
        <taxon>Embryophyta</taxon>
        <taxon>Tracheophyta</taxon>
        <taxon>Lycopodiopsida</taxon>
        <taxon>Lycopodiales</taxon>
        <taxon>Lycopodiaceae</taxon>
        <taxon>Lycopodioideae</taxon>
        <taxon>Diphasiastrum</taxon>
    </lineage>
</organism>
<name>A0ACC2EVF8_DIPCM</name>
<dbReference type="Proteomes" id="UP001162992">
    <property type="component" value="Chromosome 1"/>
</dbReference>
<sequence>MGGLAKPVSVWKTPMAMTTRPIHFLPQNAHQMLSLPLPFNTCQIQLLKEQVPRRRMVLRRAKLTEEPSIPSTPAAVPPDLQKHSEEAMDGKADQTVEQGSSSKDRDWVPVLPHVLTAAMANFLFGYHIGVVNGPLGSIAHDLGFDGDAIMEGFVVSIFLIGAFLGSLSGGILADKVGRRRTFQLDMLPMILGAALSASTQTVGGMLLGRFLVGLGIGVNTALVPLYISEVAPTKYRGALGSICQVGTCVGIIAALVIGIPAETDPHWWRTMFWFGTIPAAYLVVAMQFTAESPRWLAKVGRWEEAQNVIKSLWGRFEVEKALEELRNAEKGQQDDASWAELLLERNFKVAVIGGALFMLQQFAGINGVLYFSSLTFQDAGITNSTTASAVVGVANLVGALAALSLMDTQGRRKLLMGSYSGMAISMLTLVLALEMPFPEQFSHFLSITGTLMYVFTFALGAGPVTALITAELCNTRIRAKAMAVALCVHWVCNFGIGLFFLELVEHFGLPAVYTSFGAICLLSVAFANSFIFETKGKSLEEIDMLLKPQTPINKE</sequence>
<dbReference type="EMBL" id="CM055092">
    <property type="protein sequence ID" value="KAJ7570474.1"/>
    <property type="molecule type" value="Genomic_DNA"/>
</dbReference>